<proteinExistence type="predicted"/>
<accession>A0AAW1L4K9</accession>
<sequence>MDFHMPGDKEISELERLRQKNMKEFEAMMSEFAEDSESITTLNDYGKVQNNKRKENRKNCLKEEDLIDC</sequence>
<protein>
    <submittedName>
        <fullName evidence="1">Uncharacterized protein</fullName>
    </submittedName>
</protein>
<keyword evidence="2" id="KW-1185">Reference proteome</keyword>
<gene>
    <name evidence="1" type="ORF">QE152_g15804</name>
</gene>
<dbReference type="EMBL" id="JASPKY010000158">
    <property type="protein sequence ID" value="KAK9729717.1"/>
    <property type="molecule type" value="Genomic_DNA"/>
</dbReference>
<evidence type="ECO:0000313" key="2">
    <source>
        <dbReference type="Proteomes" id="UP001458880"/>
    </source>
</evidence>
<name>A0AAW1L4K9_POPJA</name>
<dbReference type="AlphaFoldDB" id="A0AAW1L4K9"/>
<organism evidence="1 2">
    <name type="scientific">Popillia japonica</name>
    <name type="common">Japanese beetle</name>
    <dbReference type="NCBI Taxonomy" id="7064"/>
    <lineage>
        <taxon>Eukaryota</taxon>
        <taxon>Metazoa</taxon>
        <taxon>Ecdysozoa</taxon>
        <taxon>Arthropoda</taxon>
        <taxon>Hexapoda</taxon>
        <taxon>Insecta</taxon>
        <taxon>Pterygota</taxon>
        <taxon>Neoptera</taxon>
        <taxon>Endopterygota</taxon>
        <taxon>Coleoptera</taxon>
        <taxon>Polyphaga</taxon>
        <taxon>Scarabaeiformia</taxon>
        <taxon>Scarabaeidae</taxon>
        <taxon>Rutelinae</taxon>
        <taxon>Popillia</taxon>
    </lineage>
</organism>
<dbReference type="Proteomes" id="UP001458880">
    <property type="component" value="Unassembled WGS sequence"/>
</dbReference>
<reference evidence="1 2" key="1">
    <citation type="journal article" date="2024" name="BMC Genomics">
        <title>De novo assembly and annotation of Popillia japonica's genome with initial clues to its potential as an invasive pest.</title>
        <authorList>
            <person name="Cucini C."/>
            <person name="Boschi S."/>
            <person name="Funari R."/>
            <person name="Cardaioli E."/>
            <person name="Iannotti N."/>
            <person name="Marturano G."/>
            <person name="Paoli F."/>
            <person name="Bruttini M."/>
            <person name="Carapelli A."/>
            <person name="Frati F."/>
            <person name="Nardi F."/>
        </authorList>
    </citation>
    <scope>NUCLEOTIDE SEQUENCE [LARGE SCALE GENOMIC DNA]</scope>
    <source>
        <strain evidence="1">DMR45628</strain>
    </source>
</reference>
<evidence type="ECO:0000313" key="1">
    <source>
        <dbReference type="EMBL" id="KAK9729717.1"/>
    </source>
</evidence>
<comment type="caution">
    <text evidence="1">The sequence shown here is derived from an EMBL/GenBank/DDBJ whole genome shotgun (WGS) entry which is preliminary data.</text>
</comment>